<dbReference type="AlphaFoldDB" id="A0AAV0BDH9"/>
<dbReference type="EMBL" id="CALTRL010004919">
    <property type="protein sequence ID" value="CAH7683787.1"/>
    <property type="molecule type" value="Genomic_DNA"/>
</dbReference>
<reference evidence="1" key="1">
    <citation type="submission" date="2022-06" db="EMBL/GenBank/DDBJ databases">
        <authorList>
            <consortium name="SYNGENTA / RWTH Aachen University"/>
        </authorList>
    </citation>
    <scope>NUCLEOTIDE SEQUENCE</scope>
</reference>
<proteinExistence type="predicted"/>
<dbReference type="Proteomes" id="UP001153365">
    <property type="component" value="Unassembled WGS sequence"/>
</dbReference>
<organism evidence="1 2">
    <name type="scientific">Phakopsora pachyrhizi</name>
    <name type="common">Asian soybean rust disease fungus</name>
    <dbReference type="NCBI Taxonomy" id="170000"/>
    <lineage>
        <taxon>Eukaryota</taxon>
        <taxon>Fungi</taxon>
        <taxon>Dikarya</taxon>
        <taxon>Basidiomycota</taxon>
        <taxon>Pucciniomycotina</taxon>
        <taxon>Pucciniomycetes</taxon>
        <taxon>Pucciniales</taxon>
        <taxon>Phakopsoraceae</taxon>
        <taxon>Phakopsora</taxon>
    </lineage>
</organism>
<evidence type="ECO:0000313" key="1">
    <source>
        <dbReference type="EMBL" id="CAH7683787.1"/>
    </source>
</evidence>
<keyword evidence="2" id="KW-1185">Reference proteome</keyword>
<sequence length="276" mass="31276">MSQYSGYGNPYYNGYYYPYDNQTPFYGYANLTMLLDMQKVLVQVFITLMNFSPLIDTQEYIMSTKILIISTNQETHHKAHTCKNMEEAMMITENFLQSQDFGQSPHSGRGKERQQTPLQDFEEIETDEDKILNPEVPRNHKGGLLKQHPLKDFDIIAERTYRLRRTGCKHEVSGQFITRQINGVVGRQAPLIKLLTGKGEEPEIYSESNEERTAECLDMTVLIDGKLEDPLKKDKKVVPDEDQFQRVVLLGGVICGQKISMGSVSEGSSCGGGSTN</sequence>
<accession>A0AAV0BDH9</accession>
<gene>
    <name evidence="1" type="ORF">PPACK8108_LOCUS17514</name>
</gene>
<evidence type="ECO:0000313" key="2">
    <source>
        <dbReference type="Proteomes" id="UP001153365"/>
    </source>
</evidence>
<comment type="caution">
    <text evidence="1">The sequence shown here is derived from an EMBL/GenBank/DDBJ whole genome shotgun (WGS) entry which is preliminary data.</text>
</comment>
<name>A0AAV0BDH9_PHAPC</name>
<protein>
    <submittedName>
        <fullName evidence="1">Uncharacterized protein</fullName>
    </submittedName>
</protein>